<organism evidence="4 5">
    <name type="scientific">Homarus americanus</name>
    <name type="common">American lobster</name>
    <dbReference type="NCBI Taxonomy" id="6706"/>
    <lineage>
        <taxon>Eukaryota</taxon>
        <taxon>Metazoa</taxon>
        <taxon>Ecdysozoa</taxon>
        <taxon>Arthropoda</taxon>
        <taxon>Crustacea</taxon>
        <taxon>Multicrustacea</taxon>
        <taxon>Malacostraca</taxon>
        <taxon>Eumalacostraca</taxon>
        <taxon>Eucarida</taxon>
        <taxon>Decapoda</taxon>
        <taxon>Pleocyemata</taxon>
        <taxon>Astacidea</taxon>
        <taxon>Nephropoidea</taxon>
        <taxon>Nephropidae</taxon>
        <taxon>Homarus</taxon>
    </lineage>
</organism>
<dbReference type="GO" id="GO:0031012">
    <property type="term" value="C:extracellular matrix"/>
    <property type="evidence" value="ECO:0007669"/>
    <property type="project" value="TreeGrafter"/>
</dbReference>
<comment type="caution">
    <text evidence="4">The sequence shown here is derived from an EMBL/GenBank/DDBJ whole genome shotgun (WGS) entry which is preliminary data.</text>
</comment>
<evidence type="ECO:0000313" key="4">
    <source>
        <dbReference type="EMBL" id="KAG7166356.1"/>
    </source>
</evidence>
<dbReference type="InterPro" id="IPR051217">
    <property type="entry name" value="Insect_Cuticle_Struc_Prot"/>
</dbReference>
<dbReference type="EMBL" id="JAHLQT010022636">
    <property type="protein sequence ID" value="KAG7166356.1"/>
    <property type="molecule type" value="Genomic_DNA"/>
</dbReference>
<keyword evidence="1 2" id="KW-0193">Cuticle</keyword>
<dbReference type="PANTHER" id="PTHR12236:SF79">
    <property type="entry name" value="CUTICULAR PROTEIN 50CB-RELATED"/>
    <property type="match status" value="1"/>
</dbReference>
<accession>A0A8J5MWK6</accession>
<feature type="chain" id="PRO_5035164055" evidence="3">
    <location>
        <begin position="16"/>
        <end position="118"/>
    </location>
</feature>
<name>A0A8J5MWK6_HOMAM</name>
<sequence length="118" mass="12739">MKVIVVLSVVAAAVAAPSSFQPRYGYSPAPTYQGPAQYSFDWAVNDAPSGNDFGHEETRNGDNTQGSYYVQLPDGRLQRVTYTVNGGSGYVAEVTYQGEAQYPSYRPAPSYNPAPVYG</sequence>
<dbReference type="InterPro" id="IPR000618">
    <property type="entry name" value="Insect_cuticle"/>
</dbReference>
<evidence type="ECO:0000313" key="5">
    <source>
        <dbReference type="Proteomes" id="UP000747542"/>
    </source>
</evidence>
<protein>
    <submittedName>
        <fullName evidence="4">Pro-resilin-like 37</fullName>
    </submittedName>
</protein>
<evidence type="ECO:0000256" key="1">
    <source>
        <dbReference type="ARBA" id="ARBA00022460"/>
    </source>
</evidence>
<gene>
    <name evidence="4" type="ORF">Hamer_G011192</name>
</gene>
<keyword evidence="5" id="KW-1185">Reference proteome</keyword>
<evidence type="ECO:0000256" key="3">
    <source>
        <dbReference type="SAM" id="SignalP"/>
    </source>
</evidence>
<evidence type="ECO:0000256" key="2">
    <source>
        <dbReference type="PROSITE-ProRule" id="PRU00497"/>
    </source>
</evidence>
<reference evidence="4" key="1">
    <citation type="journal article" date="2021" name="Sci. Adv.">
        <title>The American lobster genome reveals insights on longevity, neural, and immune adaptations.</title>
        <authorList>
            <person name="Polinski J.M."/>
            <person name="Zimin A.V."/>
            <person name="Clark K.F."/>
            <person name="Kohn A.B."/>
            <person name="Sadowski N."/>
            <person name="Timp W."/>
            <person name="Ptitsyn A."/>
            <person name="Khanna P."/>
            <person name="Romanova D.Y."/>
            <person name="Williams P."/>
            <person name="Greenwood S.J."/>
            <person name="Moroz L.L."/>
            <person name="Walt D.R."/>
            <person name="Bodnar A.G."/>
        </authorList>
    </citation>
    <scope>NUCLEOTIDE SEQUENCE</scope>
    <source>
        <strain evidence="4">GMGI-L3</strain>
    </source>
</reference>
<dbReference type="PROSITE" id="PS51155">
    <property type="entry name" value="CHIT_BIND_RR_2"/>
    <property type="match status" value="1"/>
</dbReference>
<dbReference type="Pfam" id="PF00379">
    <property type="entry name" value="Chitin_bind_4"/>
    <property type="match status" value="1"/>
</dbReference>
<dbReference type="GO" id="GO:0042302">
    <property type="term" value="F:structural constituent of cuticle"/>
    <property type="evidence" value="ECO:0007669"/>
    <property type="project" value="UniProtKB-UniRule"/>
</dbReference>
<proteinExistence type="predicted"/>
<dbReference type="GO" id="GO:0005615">
    <property type="term" value="C:extracellular space"/>
    <property type="evidence" value="ECO:0007669"/>
    <property type="project" value="TreeGrafter"/>
</dbReference>
<dbReference type="AlphaFoldDB" id="A0A8J5MWK6"/>
<feature type="signal peptide" evidence="3">
    <location>
        <begin position="1"/>
        <end position="15"/>
    </location>
</feature>
<dbReference type="PANTHER" id="PTHR12236">
    <property type="entry name" value="STRUCTURAL CONTITUENT OF CUTICLE"/>
    <property type="match status" value="1"/>
</dbReference>
<keyword evidence="3" id="KW-0732">Signal</keyword>
<dbReference type="Proteomes" id="UP000747542">
    <property type="component" value="Unassembled WGS sequence"/>
</dbReference>